<evidence type="ECO:0000313" key="3">
    <source>
        <dbReference type="Proteomes" id="UP000246991"/>
    </source>
</evidence>
<evidence type="ECO:0000256" key="1">
    <source>
        <dbReference type="ARBA" id="ARBA00007980"/>
    </source>
</evidence>
<sequence length="140" mass="15414">MKILTTNFLTCALRACKSHPNSFPLRFRDAELQQDSSPFNAAFISNILPRIDWSALLTTAAELGFTNLPVEKPAVVDEKVGMELHRILIETHVVEGKLVCGNCGHQYAIHQGTANFLLPGHLGISPTPFVWRTGVADIYA</sequence>
<dbReference type="Gene3D" id="2.20.25.10">
    <property type="match status" value="1"/>
</dbReference>
<accession>A0A317SFT0</accession>
<keyword evidence="3" id="KW-1185">Reference proteome</keyword>
<dbReference type="PANTHER" id="PTHR12773:SF0">
    <property type="entry name" value="MULTIFUNCTIONAL METHYLTRANSFERASE SUBUNIT TRM112-LIKE PROTEIN"/>
    <property type="match status" value="1"/>
</dbReference>
<dbReference type="GO" id="GO:0046982">
    <property type="term" value="F:protein heterodimerization activity"/>
    <property type="evidence" value="ECO:0007669"/>
    <property type="project" value="InterPro"/>
</dbReference>
<evidence type="ECO:0008006" key="4">
    <source>
        <dbReference type="Google" id="ProtNLM"/>
    </source>
</evidence>
<dbReference type="Pfam" id="PF03966">
    <property type="entry name" value="Trm112p"/>
    <property type="match status" value="1"/>
</dbReference>
<dbReference type="AlphaFoldDB" id="A0A317SFT0"/>
<dbReference type="PANTHER" id="PTHR12773">
    <property type="entry name" value="UPF0315 PROTEIN-RELATED"/>
    <property type="match status" value="1"/>
</dbReference>
<dbReference type="InterPro" id="IPR005651">
    <property type="entry name" value="Trm112-like"/>
</dbReference>
<name>A0A317SFT0_9PEZI</name>
<proteinExistence type="inferred from homology"/>
<dbReference type="InterPro" id="IPR039127">
    <property type="entry name" value="Trm112"/>
</dbReference>
<dbReference type="Proteomes" id="UP000246991">
    <property type="component" value="Unassembled WGS sequence"/>
</dbReference>
<evidence type="ECO:0000313" key="2">
    <source>
        <dbReference type="EMBL" id="PWW72011.1"/>
    </source>
</evidence>
<reference evidence="2 3" key="1">
    <citation type="submission" date="2018-03" db="EMBL/GenBank/DDBJ databases">
        <title>Genomes of Pezizomycetes fungi and the evolution of truffles.</title>
        <authorList>
            <person name="Murat C."/>
            <person name="Payen T."/>
            <person name="Noel B."/>
            <person name="Kuo A."/>
            <person name="Martin F.M."/>
        </authorList>
    </citation>
    <scope>NUCLEOTIDE SEQUENCE [LARGE SCALE GENOMIC DNA]</scope>
    <source>
        <strain evidence="2">091103-1</strain>
    </source>
</reference>
<organism evidence="2 3">
    <name type="scientific">Tuber magnatum</name>
    <name type="common">white Piedmont truffle</name>
    <dbReference type="NCBI Taxonomy" id="42249"/>
    <lineage>
        <taxon>Eukaryota</taxon>
        <taxon>Fungi</taxon>
        <taxon>Dikarya</taxon>
        <taxon>Ascomycota</taxon>
        <taxon>Pezizomycotina</taxon>
        <taxon>Pezizomycetes</taxon>
        <taxon>Pezizales</taxon>
        <taxon>Tuberaceae</taxon>
        <taxon>Tuber</taxon>
    </lineage>
</organism>
<comment type="similarity">
    <text evidence="1">Belongs to the TRM112 family.</text>
</comment>
<comment type="caution">
    <text evidence="2">The sequence shown here is derived from an EMBL/GenBank/DDBJ whole genome shotgun (WGS) entry which is preliminary data.</text>
</comment>
<dbReference type="GO" id="GO:0030488">
    <property type="term" value="P:tRNA methylation"/>
    <property type="evidence" value="ECO:0007669"/>
    <property type="project" value="TreeGrafter"/>
</dbReference>
<gene>
    <name evidence="2" type="ORF">C7212DRAFT_228918</name>
</gene>
<dbReference type="GO" id="GO:0070476">
    <property type="term" value="P:rRNA (guanine-N7)-methylation"/>
    <property type="evidence" value="ECO:0007669"/>
    <property type="project" value="TreeGrafter"/>
</dbReference>
<protein>
    <recommendedName>
        <fullName evidence="4">Trm112p-domain-containing protein</fullName>
    </recommendedName>
</protein>
<dbReference type="OrthoDB" id="2187549at2759"/>
<dbReference type="EMBL" id="PYWC01000123">
    <property type="protein sequence ID" value="PWW72011.1"/>
    <property type="molecule type" value="Genomic_DNA"/>
</dbReference>
<dbReference type="STRING" id="42249.A0A317SFT0"/>